<dbReference type="EMBL" id="CAUYUJ010015294">
    <property type="protein sequence ID" value="CAK0852105.1"/>
    <property type="molecule type" value="Genomic_DNA"/>
</dbReference>
<proteinExistence type="inferred from homology"/>
<evidence type="ECO:0000256" key="2">
    <source>
        <dbReference type="SAM" id="MobiDB-lite"/>
    </source>
</evidence>
<evidence type="ECO:0000313" key="3">
    <source>
        <dbReference type="EMBL" id="CAK0852105.1"/>
    </source>
</evidence>
<comment type="caution">
    <text evidence="3">The sequence shown here is derived from an EMBL/GenBank/DDBJ whole genome shotgun (WGS) entry which is preliminary data.</text>
</comment>
<dbReference type="PANTHER" id="PTHR17008">
    <property type="entry name" value="MEIOSIS-EXPRESSED GENE 1 PROTEIN"/>
    <property type="match status" value="1"/>
</dbReference>
<name>A0ABN9U0B3_9DINO</name>
<dbReference type="InterPro" id="IPR020186">
    <property type="entry name" value="Meiosis-expressed_gene_1"/>
</dbReference>
<accession>A0ABN9U0B3</accession>
<comment type="similarity">
    <text evidence="1">Belongs to the MEIG1 family.</text>
</comment>
<feature type="region of interest" description="Disordered" evidence="2">
    <location>
        <begin position="262"/>
        <end position="293"/>
    </location>
</feature>
<protein>
    <submittedName>
        <fullName evidence="3">Uncharacterized protein</fullName>
    </submittedName>
</protein>
<organism evidence="3 4">
    <name type="scientific">Prorocentrum cordatum</name>
    <dbReference type="NCBI Taxonomy" id="2364126"/>
    <lineage>
        <taxon>Eukaryota</taxon>
        <taxon>Sar</taxon>
        <taxon>Alveolata</taxon>
        <taxon>Dinophyceae</taxon>
        <taxon>Prorocentrales</taxon>
        <taxon>Prorocentraceae</taxon>
        <taxon>Prorocentrum</taxon>
    </lineage>
</organism>
<evidence type="ECO:0000313" key="4">
    <source>
        <dbReference type="Proteomes" id="UP001189429"/>
    </source>
</evidence>
<sequence length="662" mass="69434">MDVALLVGVLITAVLLAIFLDPFMEAREFFSKGSLVSLVGTCKRLDRALVLVDCDCGAELLTPCCKELGLEFSEPPADTAANTALTSPGGSYSVSPANSDRLQGMRLPGQSAALHEAEKSRLQALADQLRSQRDRCVVLGGVSRAGLQLLCCALADHGMPPLYAAANFFFPEVYMRLATASVASPRRSRGDQQILHLERLSEDSGAFTPSPGGKCSYSGRADTYGSYSPSEASMPRYPSLVPSVVGQASGFASMDSCALRLPTPTRDASADSGALDGSQRAPADAGSTAHSSEVVLPPDSAKALSLGTIGAETPPPRPARAPVALLVGMGTFGVLAERSDAVFVRADLACLARALELAAKAWRVAPRPLGCFEPPRASAAHVAVVLEAEARPRKPARAEGRADGPPAAPEGGCCCWRGAVVEAANGELAEKIALIAAWLSTPRTRVANFVPHSAARPIGRLRAWLAKAVGAPSTDANGMASMEHPALPVPLVAHGIQGPPEAMAPELSLGVAGRAAAMGARAGTPGSAQDLSFGVTGRAAAVQRAGTPGSVGGARAPGSAESGVSRYSLLDMTKEGARQNGRAKQWNDEVEDLYRLQFCGWRDAAEYSTVHGEPNRHPADKNGPGYISKIQLKANGYFTYWRKERQCDDRHVFKVRLFQPPA</sequence>
<gene>
    <name evidence="3" type="ORF">PCOR1329_LOCUS44061</name>
</gene>
<dbReference type="Proteomes" id="UP001189429">
    <property type="component" value="Unassembled WGS sequence"/>
</dbReference>
<reference evidence="3" key="1">
    <citation type="submission" date="2023-10" db="EMBL/GenBank/DDBJ databases">
        <authorList>
            <person name="Chen Y."/>
            <person name="Shah S."/>
            <person name="Dougan E. K."/>
            <person name="Thang M."/>
            <person name="Chan C."/>
        </authorList>
    </citation>
    <scope>NUCLEOTIDE SEQUENCE [LARGE SCALE GENOMIC DNA]</scope>
</reference>
<evidence type="ECO:0000256" key="1">
    <source>
        <dbReference type="ARBA" id="ARBA00008514"/>
    </source>
</evidence>
<dbReference type="Pfam" id="PF15163">
    <property type="entry name" value="Meiosis_expr"/>
    <property type="match status" value="1"/>
</dbReference>
<keyword evidence="4" id="KW-1185">Reference proteome</keyword>
<dbReference type="PANTHER" id="PTHR17008:SF1">
    <property type="entry name" value="MEIOSIS EXPRESSED GENE 1 PROTEIN HOMOLOG"/>
    <property type="match status" value="1"/>
</dbReference>